<dbReference type="GO" id="GO:0016705">
    <property type="term" value="F:oxidoreductase activity, acting on paired donors, with incorporation or reduction of molecular oxygen"/>
    <property type="evidence" value="ECO:0007669"/>
    <property type="project" value="InterPro"/>
</dbReference>
<evidence type="ECO:0000256" key="1">
    <source>
        <dbReference type="ARBA" id="ARBA00022617"/>
    </source>
</evidence>
<dbReference type="GO" id="GO:0004497">
    <property type="term" value="F:monooxygenase activity"/>
    <property type="evidence" value="ECO:0007669"/>
    <property type="project" value="InterPro"/>
</dbReference>
<dbReference type="InterPro" id="IPR036396">
    <property type="entry name" value="Cyt_P450_sf"/>
</dbReference>
<dbReference type="PANTHER" id="PTHR24305">
    <property type="entry name" value="CYTOCHROME P450"/>
    <property type="match status" value="1"/>
</dbReference>
<keyword evidence="5" id="KW-1185">Reference proteome</keyword>
<keyword evidence="1" id="KW-0349">Heme</keyword>
<sequence>MVVPLLVAATVLILAFCCRKLQYIRFRQHAQFPQLPASLVFGHLKTFGDFIKRNKPGAHADLAIVAMNRVLGRPSLMFLDLCLINDPMVVGEEWKRLHNRFNPEFAPQHLVTFVPHILDNGPIFLARLDSLCGSRAPFPLVLLDAYQGEYLNLPWLLTIRRVRKRAALASQINSLLQAIVRRKLARLHEGTGDRDTNTRSILALSLQAISTLTSKIVDEMCDQLHTFLFAGHDTTSTLLPWVLYELSRTPHILRAVRSELDYHFGPEASPTVMHAQLVGREDPAQQMPYISALIKESLRLHPPGDTARVIPPGSNYRVRMPDGAQQCLDGLLPYNCQSIIHTDPAVYSGTADDFAPERWLANNAGAAIPAGAWRAFERGPRNSIGQDLATIEAPVSIAMVHRWYDFVKVGLGAGRDRPA</sequence>
<dbReference type="SUPFAM" id="SSF48264">
    <property type="entry name" value="Cytochrome P450"/>
    <property type="match status" value="1"/>
</dbReference>
<organism evidence="4 5">
    <name type="scientific">Conoideocrella luteorostrata</name>
    <dbReference type="NCBI Taxonomy" id="1105319"/>
    <lineage>
        <taxon>Eukaryota</taxon>
        <taxon>Fungi</taxon>
        <taxon>Dikarya</taxon>
        <taxon>Ascomycota</taxon>
        <taxon>Pezizomycotina</taxon>
        <taxon>Sordariomycetes</taxon>
        <taxon>Hypocreomycetidae</taxon>
        <taxon>Hypocreales</taxon>
        <taxon>Clavicipitaceae</taxon>
        <taxon>Conoideocrella</taxon>
    </lineage>
</organism>
<dbReference type="PANTHER" id="PTHR24305:SF222">
    <property type="entry name" value="CYTOCHROME P450 MONOOXYGENASE STCS"/>
    <property type="match status" value="1"/>
</dbReference>
<dbReference type="GO" id="GO:0005506">
    <property type="term" value="F:iron ion binding"/>
    <property type="evidence" value="ECO:0007669"/>
    <property type="project" value="InterPro"/>
</dbReference>
<reference evidence="4" key="1">
    <citation type="submission" date="2023-06" db="EMBL/GenBank/DDBJ databases">
        <title>Conoideocrella luteorostrata (Hypocreales: Clavicipitaceae), a potential biocontrol fungus for elongate hemlock scale in United States Christmas tree production areas.</title>
        <authorList>
            <person name="Barrett H."/>
            <person name="Lovett B."/>
            <person name="Macias A.M."/>
            <person name="Stajich J.E."/>
            <person name="Kasson M.T."/>
        </authorList>
    </citation>
    <scope>NUCLEOTIDE SEQUENCE</scope>
    <source>
        <strain evidence="4">ARSEF 14590</strain>
    </source>
</reference>
<keyword evidence="2" id="KW-0479">Metal-binding</keyword>
<accession>A0AAJ0FUI2</accession>
<dbReference type="EMBL" id="JASWJB010000069">
    <property type="protein sequence ID" value="KAK2601828.1"/>
    <property type="molecule type" value="Genomic_DNA"/>
</dbReference>
<dbReference type="AlphaFoldDB" id="A0AAJ0FUI2"/>
<evidence type="ECO:0008006" key="6">
    <source>
        <dbReference type="Google" id="ProtNLM"/>
    </source>
</evidence>
<name>A0AAJ0FUI2_9HYPO</name>
<keyword evidence="3" id="KW-0408">Iron</keyword>
<comment type="caution">
    <text evidence="4">The sequence shown here is derived from an EMBL/GenBank/DDBJ whole genome shotgun (WGS) entry which is preliminary data.</text>
</comment>
<proteinExistence type="predicted"/>
<gene>
    <name evidence="4" type="ORF">QQS21_004611</name>
</gene>
<protein>
    <recommendedName>
        <fullName evidence="6">Cytochrome P450</fullName>
    </recommendedName>
</protein>
<evidence type="ECO:0000256" key="2">
    <source>
        <dbReference type="ARBA" id="ARBA00022723"/>
    </source>
</evidence>
<dbReference type="Proteomes" id="UP001251528">
    <property type="component" value="Unassembled WGS sequence"/>
</dbReference>
<dbReference type="PRINTS" id="PR00385">
    <property type="entry name" value="P450"/>
</dbReference>
<dbReference type="Pfam" id="PF00067">
    <property type="entry name" value="p450"/>
    <property type="match status" value="1"/>
</dbReference>
<dbReference type="GO" id="GO:0020037">
    <property type="term" value="F:heme binding"/>
    <property type="evidence" value="ECO:0007669"/>
    <property type="project" value="InterPro"/>
</dbReference>
<dbReference type="InterPro" id="IPR050121">
    <property type="entry name" value="Cytochrome_P450_monoxygenase"/>
</dbReference>
<evidence type="ECO:0000256" key="3">
    <source>
        <dbReference type="ARBA" id="ARBA00023004"/>
    </source>
</evidence>
<dbReference type="InterPro" id="IPR001128">
    <property type="entry name" value="Cyt_P450"/>
</dbReference>
<evidence type="ECO:0000313" key="4">
    <source>
        <dbReference type="EMBL" id="KAK2601828.1"/>
    </source>
</evidence>
<dbReference type="Gene3D" id="1.10.630.10">
    <property type="entry name" value="Cytochrome P450"/>
    <property type="match status" value="1"/>
</dbReference>
<evidence type="ECO:0000313" key="5">
    <source>
        <dbReference type="Proteomes" id="UP001251528"/>
    </source>
</evidence>